<name>A0AAD6MT47_9EURO</name>
<reference evidence="3" key="2">
    <citation type="submission" date="2023-01" db="EMBL/GenBank/DDBJ databases">
        <authorList>
            <person name="Petersen C."/>
        </authorList>
    </citation>
    <scope>NUCLEOTIDE SEQUENCE</scope>
    <source>
        <strain evidence="3">IBT 17514</strain>
    </source>
</reference>
<dbReference type="Proteomes" id="UP001215712">
    <property type="component" value="Unassembled WGS sequence"/>
</dbReference>
<organism evidence="3 4">
    <name type="scientific">Penicillium malachiteum</name>
    <dbReference type="NCBI Taxonomy" id="1324776"/>
    <lineage>
        <taxon>Eukaryota</taxon>
        <taxon>Fungi</taxon>
        <taxon>Dikarya</taxon>
        <taxon>Ascomycota</taxon>
        <taxon>Pezizomycotina</taxon>
        <taxon>Eurotiomycetes</taxon>
        <taxon>Eurotiomycetidae</taxon>
        <taxon>Eurotiales</taxon>
        <taxon>Aspergillaceae</taxon>
        <taxon>Penicillium</taxon>
    </lineage>
</organism>
<feature type="compositionally biased region" description="Acidic residues" evidence="2">
    <location>
        <begin position="120"/>
        <end position="131"/>
    </location>
</feature>
<feature type="coiled-coil region" evidence="1">
    <location>
        <begin position="9"/>
        <end position="36"/>
    </location>
</feature>
<protein>
    <submittedName>
        <fullName evidence="3">Uncharacterized protein</fullName>
    </submittedName>
</protein>
<reference evidence="3" key="1">
    <citation type="journal article" date="2023" name="IMA Fungus">
        <title>Comparative genomic study of the Penicillium genus elucidates a diverse pangenome and 15 lateral gene transfer events.</title>
        <authorList>
            <person name="Petersen C."/>
            <person name="Sorensen T."/>
            <person name="Nielsen M.R."/>
            <person name="Sondergaard T.E."/>
            <person name="Sorensen J.L."/>
            <person name="Fitzpatrick D.A."/>
            <person name="Frisvad J.C."/>
            <person name="Nielsen K.L."/>
        </authorList>
    </citation>
    <scope>NUCLEOTIDE SEQUENCE</scope>
    <source>
        <strain evidence="3">IBT 17514</strain>
    </source>
</reference>
<gene>
    <name evidence="3" type="ORF">N7493_008925</name>
</gene>
<evidence type="ECO:0000256" key="1">
    <source>
        <dbReference type="SAM" id="Coils"/>
    </source>
</evidence>
<feature type="region of interest" description="Disordered" evidence="2">
    <location>
        <begin position="119"/>
        <end position="149"/>
    </location>
</feature>
<comment type="caution">
    <text evidence="3">The sequence shown here is derived from an EMBL/GenBank/DDBJ whole genome shotgun (WGS) entry which is preliminary data.</text>
</comment>
<keyword evidence="4" id="KW-1185">Reference proteome</keyword>
<evidence type="ECO:0000313" key="4">
    <source>
        <dbReference type="Proteomes" id="UP001215712"/>
    </source>
</evidence>
<evidence type="ECO:0000256" key="2">
    <source>
        <dbReference type="SAM" id="MobiDB-lite"/>
    </source>
</evidence>
<proteinExistence type="predicted"/>
<accession>A0AAD6MT47</accession>
<keyword evidence="1" id="KW-0175">Coiled coil</keyword>
<evidence type="ECO:0000313" key="3">
    <source>
        <dbReference type="EMBL" id="KAJ5712457.1"/>
    </source>
</evidence>
<dbReference type="AlphaFoldDB" id="A0AAD6MT47"/>
<dbReference type="EMBL" id="JAQJAN010000013">
    <property type="protein sequence ID" value="KAJ5712457.1"/>
    <property type="molecule type" value="Genomic_DNA"/>
</dbReference>
<sequence length="247" mass="28101">MGWDQATVVEAAKNYQETERKEKEDAELQRREKRLQLHLAYHYQAQKLRSSPVGSYIVDSTEIEQVKPSLTKNMTIDIHPTDTPGIFKAEFNFGAAEGVMIIGPSDEAVAQYSYSIKDVSEEEGDEEDGDKDEAKSADPAPRGKGSKKSKKAPLRCFYELCLRGRDASGWLLNLDDYCTGTIMFSDRQLVHFTADVDLPGVGNGHPWFNAQKVSDIPDSCGEEWTKYVEDESDSDDEWWRSHYFYYE</sequence>